<feature type="transmembrane region" description="Helical" evidence="14">
    <location>
        <begin position="138"/>
        <end position="160"/>
    </location>
</feature>
<keyword evidence="8 14" id="KW-0378">Hydrolase</keyword>
<feature type="binding site" evidence="16">
    <location>
        <position position="67"/>
    </location>
    <ligand>
        <name>Zn(2+)</name>
        <dbReference type="ChEBI" id="CHEBI:29105"/>
        <note>catalytic</note>
    </ligand>
</feature>
<feature type="binding site" evidence="16">
    <location>
        <position position="166"/>
    </location>
    <ligand>
        <name>Zn(2+)</name>
        <dbReference type="ChEBI" id="CHEBI:29105"/>
        <note>catalytic</note>
    </ligand>
</feature>
<dbReference type="GO" id="GO:0046872">
    <property type="term" value="F:metal ion binding"/>
    <property type="evidence" value="ECO:0007669"/>
    <property type="project" value="UniProtKB-UniRule"/>
</dbReference>
<comment type="similarity">
    <text evidence="2 14">Belongs to the peptidase M50B family.</text>
</comment>
<feature type="transmembrane region" description="Helical" evidence="14">
    <location>
        <begin position="12"/>
        <end position="35"/>
    </location>
</feature>
<dbReference type="Pfam" id="PF00571">
    <property type="entry name" value="CBS"/>
    <property type="match status" value="2"/>
</dbReference>
<gene>
    <name evidence="20" type="ORF">FHU38_003724</name>
</gene>
<evidence type="ECO:0000256" key="6">
    <source>
        <dbReference type="ARBA" id="ARBA00022723"/>
    </source>
</evidence>
<sequence>MNPTIKLGTVAGVRVGVHWSVLGILLVLVFALGFARWPLLVPGYSTWVYLLAAVVAAVLFLVSLLAHELSHAVVARRNGIEVEDITLWLLGGVAKLRSEARTPGAELRIAGAGPLASLLTAALFGLIAWLLVAVDATTLLVATAGYLALINVVLAAFNLVPAAPLDGGRVLRAALWAWRGDRTRAAVWSARAGRVFGFALILLGTWRLLFAGVGDGLWWILIGLFITSMASAEERQARLGAMLADVAVADVMTRDPDTTDGDMSVRRFLDEVALSRKHSAFPLLDARGGVEGLVTLNRLRSVPAQQRDATPLRQAACPPDQIPTATPEEPLIDLLRRMEGCTDGRALVFEDDRLVGIVSPTDISRVVTLRGTDAGWSQGGSDLTSPQPPGRRI</sequence>
<keyword evidence="12 17" id="KW-0129">CBS domain</keyword>
<evidence type="ECO:0000256" key="17">
    <source>
        <dbReference type="PROSITE-ProRule" id="PRU00703"/>
    </source>
</evidence>
<dbReference type="AlphaFoldDB" id="A0A7X5USL7"/>
<keyword evidence="3" id="KW-1003">Cell membrane</keyword>
<keyword evidence="4 14" id="KW-0645">Protease</keyword>
<dbReference type="Proteomes" id="UP000545493">
    <property type="component" value="Unassembled WGS sequence"/>
</dbReference>
<keyword evidence="10 14" id="KW-1133">Transmembrane helix</keyword>
<feature type="transmembrane region" description="Helical" evidence="14">
    <location>
        <begin position="107"/>
        <end position="132"/>
    </location>
</feature>
<evidence type="ECO:0000313" key="20">
    <source>
        <dbReference type="EMBL" id="NIJ13380.1"/>
    </source>
</evidence>
<evidence type="ECO:0000313" key="21">
    <source>
        <dbReference type="Proteomes" id="UP000545493"/>
    </source>
</evidence>
<evidence type="ECO:0000256" key="14">
    <source>
        <dbReference type="PIRNR" id="PIRNR006404"/>
    </source>
</evidence>
<keyword evidence="5 14" id="KW-0812">Transmembrane</keyword>
<proteinExistence type="inferred from homology"/>
<organism evidence="20 21">
    <name type="scientific">Saccharomonospora amisosensis</name>
    <dbReference type="NCBI Taxonomy" id="1128677"/>
    <lineage>
        <taxon>Bacteria</taxon>
        <taxon>Bacillati</taxon>
        <taxon>Actinomycetota</taxon>
        <taxon>Actinomycetes</taxon>
        <taxon>Pseudonocardiales</taxon>
        <taxon>Pseudonocardiaceae</taxon>
        <taxon>Saccharomonospora</taxon>
    </lineage>
</organism>
<evidence type="ECO:0000256" key="12">
    <source>
        <dbReference type="ARBA" id="ARBA00023122"/>
    </source>
</evidence>
<dbReference type="PANTHER" id="PTHR39188:SF3">
    <property type="entry name" value="STAGE IV SPORULATION PROTEIN FB"/>
    <property type="match status" value="1"/>
</dbReference>
<evidence type="ECO:0000256" key="18">
    <source>
        <dbReference type="SAM" id="MobiDB-lite"/>
    </source>
</evidence>
<dbReference type="PANTHER" id="PTHR39188">
    <property type="entry name" value="MEMBRANE-ASSOCIATED ZINC METALLOPROTEASE M50B"/>
    <property type="match status" value="1"/>
</dbReference>
<evidence type="ECO:0000259" key="19">
    <source>
        <dbReference type="PROSITE" id="PS51371"/>
    </source>
</evidence>
<evidence type="ECO:0000256" key="4">
    <source>
        <dbReference type="ARBA" id="ARBA00022670"/>
    </source>
</evidence>
<dbReference type="PIRSF" id="PIRSF006404">
    <property type="entry name" value="UCP006404_Pept_M50_CBS"/>
    <property type="match status" value="1"/>
</dbReference>
<reference evidence="20 21" key="1">
    <citation type="submission" date="2020-03" db="EMBL/GenBank/DDBJ databases">
        <title>Sequencing the genomes of 1000 actinobacteria strains.</title>
        <authorList>
            <person name="Klenk H.-P."/>
        </authorList>
    </citation>
    <scope>NUCLEOTIDE SEQUENCE [LARGE SCALE GENOMIC DNA]</scope>
    <source>
        <strain evidence="20 21">DSM 45685</strain>
    </source>
</reference>
<dbReference type="GO" id="GO:0006508">
    <property type="term" value="P:proteolysis"/>
    <property type="evidence" value="ECO:0007669"/>
    <property type="project" value="UniProtKB-KW"/>
</dbReference>
<protein>
    <recommendedName>
        <fullName evidence="14">Zinc metalloprotease</fullName>
    </recommendedName>
</protein>
<dbReference type="EMBL" id="JAAOYM010000001">
    <property type="protein sequence ID" value="NIJ13380.1"/>
    <property type="molecule type" value="Genomic_DNA"/>
</dbReference>
<evidence type="ECO:0000256" key="10">
    <source>
        <dbReference type="ARBA" id="ARBA00022989"/>
    </source>
</evidence>
<dbReference type="Pfam" id="PF02163">
    <property type="entry name" value="Peptidase_M50"/>
    <property type="match status" value="2"/>
</dbReference>
<dbReference type="SUPFAM" id="SSF54631">
    <property type="entry name" value="CBS-domain pair"/>
    <property type="match status" value="1"/>
</dbReference>
<dbReference type="InterPro" id="IPR000644">
    <property type="entry name" value="CBS_dom"/>
</dbReference>
<keyword evidence="21" id="KW-1185">Reference proteome</keyword>
<evidence type="ECO:0000256" key="7">
    <source>
        <dbReference type="ARBA" id="ARBA00022737"/>
    </source>
</evidence>
<evidence type="ECO:0000256" key="16">
    <source>
        <dbReference type="PIRSR" id="PIRSR006404-2"/>
    </source>
</evidence>
<comment type="caution">
    <text evidence="14">Lacks conserved residue(s) required for the propagation of feature annotation.</text>
</comment>
<feature type="binding site" evidence="16">
    <location>
        <position position="71"/>
    </location>
    <ligand>
        <name>Zn(2+)</name>
        <dbReference type="ChEBI" id="CHEBI:29105"/>
        <note>catalytic</note>
    </ligand>
</feature>
<comment type="subcellular location">
    <subcellularLocation>
        <location evidence="1">Cell membrane</location>
        <topology evidence="1">Multi-pass membrane protein</topology>
    </subcellularLocation>
</comment>
<dbReference type="Gene3D" id="3.10.580.10">
    <property type="entry name" value="CBS-domain"/>
    <property type="match status" value="1"/>
</dbReference>
<feature type="domain" description="CBS" evidence="19">
    <location>
        <begin position="252"/>
        <end position="309"/>
    </location>
</feature>
<evidence type="ECO:0000256" key="1">
    <source>
        <dbReference type="ARBA" id="ARBA00004651"/>
    </source>
</evidence>
<comment type="cofactor">
    <cofactor evidence="14 16">
        <name>Zn(2+)</name>
        <dbReference type="ChEBI" id="CHEBI:29105"/>
    </cofactor>
    <text evidence="14 16">Binds 1 zinc ion per subunit.</text>
</comment>
<name>A0A7X5USL7_9PSEU</name>
<evidence type="ECO:0000256" key="9">
    <source>
        <dbReference type="ARBA" id="ARBA00022833"/>
    </source>
</evidence>
<dbReference type="RefSeq" id="WP_167173117.1">
    <property type="nucleotide sequence ID" value="NZ_JAAOYM010000001.1"/>
</dbReference>
<feature type="transmembrane region" description="Helical" evidence="14">
    <location>
        <begin position="47"/>
        <end position="67"/>
    </location>
</feature>
<dbReference type="InterPro" id="IPR046342">
    <property type="entry name" value="CBS_dom_sf"/>
</dbReference>
<dbReference type="InterPro" id="IPR008915">
    <property type="entry name" value="Peptidase_M50"/>
</dbReference>
<dbReference type="InterPro" id="IPR016483">
    <property type="entry name" value="UCP006404_Pept_M50_CBS"/>
</dbReference>
<dbReference type="CDD" id="cd06164">
    <property type="entry name" value="S2P-M50_SpoIVFB_CBS"/>
    <property type="match status" value="1"/>
</dbReference>
<evidence type="ECO:0000256" key="11">
    <source>
        <dbReference type="ARBA" id="ARBA00023049"/>
    </source>
</evidence>
<evidence type="ECO:0000256" key="5">
    <source>
        <dbReference type="ARBA" id="ARBA00022692"/>
    </source>
</evidence>
<dbReference type="GO" id="GO:0008237">
    <property type="term" value="F:metallopeptidase activity"/>
    <property type="evidence" value="ECO:0007669"/>
    <property type="project" value="UniProtKB-UniRule"/>
</dbReference>
<dbReference type="GO" id="GO:0005886">
    <property type="term" value="C:plasma membrane"/>
    <property type="evidence" value="ECO:0007669"/>
    <property type="project" value="UniProtKB-SubCell"/>
</dbReference>
<evidence type="ECO:0000256" key="15">
    <source>
        <dbReference type="PIRSR" id="PIRSR006404-1"/>
    </source>
</evidence>
<keyword evidence="13 14" id="KW-0472">Membrane</keyword>
<feature type="region of interest" description="Disordered" evidence="18">
    <location>
        <begin position="374"/>
        <end position="393"/>
    </location>
</feature>
<feature type="active site" evidence="15">
    <location>
        <position position="68"/>
    </location>
</feature>
<evidence type="ECO:0000256" key="13">
    <source>
        <dbReference type="ARBA" id="ARBA00023136"/>
    </source>
</evidence>
<evidence type="ECO:0000256" key="2">
    <source>
        <dbReference type="ARBA" id="ARBA00007931"/>
    </source>
</evidence>
<feature type="domain" description="CBS" evidence="19">
    <location>
        <begin position="317"/>
        <end position="374"/>
    </location>
</feature>
<keyword evidence="7" id="KW-0677">Repeat</keyword>
<accession>A0A7X5USL7</accession>
<comment type="caution">
    <text evidence="20">The sequence shown here is derived from an EMBL/GenBank/DDBJ whole genome shotgun (WGS) entry which is preliminary data.</text>
</comment>
<evidence type="ECO:0000256" key="8">
    <source>
        <dbReference type="ARBA" id="ARBA00022801"/>
    </source>
</evidence>
<keyword evidence="6 14" id="KW-0479">Metal-binding</keyword>
<keyword evidence="11 14" id="KW-0482">Metalloprotease</keyword>
<dbReference type="PROSITE" id="PS51371">
    <property type="entry name" value="CBS"/>
    <property type="match status" value="2"/>
</dbReference>
<evidence type="ECO:0000256" key="3">
    <source>
        <dbReference type="ARBA" id="ARBA00022475"/>
    </source>
</evidence>
<keyword evidence="9 14" id="KW-0862">Zinc</keyword>